<dbReference type="InterPro" id="IPR043502">
    <property type="entry name" value="DNA/RNA_pol_sf"/>
</dbReference>
<dbReference type="AlphaFoldDB" id="A0A8X6UMP6"/>
<dbReference type="InterPro" id="IPR041577">
    <property type="entry name" value="RT_RNaseH_2"/>
</dbReference>
<evidence type="ECO:0000259" key="1">
    <source>
        <dbReference type="Pfam" id="PF17919"/>
    </source>
</evidence>
<dbReference type="OrthoDB" id="41323at2759"/>
<gene>
    <name evidence="2" type="primary">AVEN_70816_1</name>
    <name evidence="2" type="ORF">NPIL_201</name>
</gene>
<feature type="domain" description="Reverse transcriptase/retrotransposon-derived protein RNase H-like" evidence="1">
    <location>
        <begin position="81"/>
        <end position="144"/>
    </location>
</feature>
<protein>
    <submittedName>
        <fullName evidence="2">RT_RNaseH_2 domain-containing protein</fullName>
    </submittedName>
</protein>
<dbReference type="EMBL" id="BMAW01131165">
    <property type="protein sequence ID" value="GFU38211.1"/>
    <property type="molecule type" value="Genomic_DNA"/>
</dbReference>
<dbReference type="Proteomes" id="UP000887013">
    <property type="component" value="Unassembled WGS sequence"/>
</dbReference>
<accession>A0A8X6UMP6</accession>
<comment type="caution">
    <text evidence="2">The sequence shown here is derived from an EMBL/GenBank/DDBJ whole genome shotgun (WGS) entry which is preliminary data.</text>
</comment>
<evidence type="ECO:0000313" key="2">
    <source>
        <dbReference type="EMBL" id="GFU38211.1"/>
    </source>
</evidence>
<keyword evidence="3" id="KW-1185">Reference proteome</keyword>
<proteinExistence type="predicted"/>
<organism evidence="2 3">
    <name type="scientific">Nephila pilipes</name>
    <name type="common">Giant wood spider</name>
    <name type="synonym">Nephila maculata</name>
    <dbReference type="NCBI Taxonomy" id="299642"/>
    <lineage>
        <taxon>Eukaryota</taxon>
        <taxon>Metazoa</taxon>
        <taxon>Ecdysozoa</taxon>
        <taxon>Arthropoda</taxon>
        <taxon>Chelicerata</taxon>
        <taxon>Arachnida</taxon>
        <taxon>Araneae</taxon>
        <taxon>Araneomorphae</taxon>
        <taxon>Entelegynae</taxon>
        <taxon>Araneoidea</taxon>
        <taxon>Nephilidae</taxon>
        <taxon>Nephila</taxon>
    </lineage>
</organism>
<dbReference type="SUPFAM" id="SSF56672">
    <property type="entry name" value="DNA/RNA polymerases"/>
    <property type="match status" value="1"/>
</dbReference>
<reference evidence="2" key="1">
    <citation type="submission" date="2020-08" db="EMBL/GenBank/DDBJ databases">
        <title>Multicomponent nature underlies the extraordinary mechanical properties of spider dragline silk.</title>
        <authorList>
            <person name="Kono N."/>
            <person name="Nakamura H."/>
            <person name="Mori M."/>
            <person name="Yoshida Y."/>
            <person name="Ohtoshi R."/>
            <person name="Malay A.D."/>
            <person name="Moran D.A.P."/>
            <person name="Tomita M."/>
            <person name="Numata K."/>
            <person name="Arakawa K."/>
        </authorList>
    </citation>
    <scope>NUCLEOTIDE SEQUENCE</scope>
</reference>
<dbReference type="Pfam" id="PF17919">
    <property type="entry name" value="RT_RNaseH_2"/>
    <property type="match status" value="1"/>
</dbReference>
<sequence>MAAAGHTSSIHAIDAEDQDLKTMLMDISSCLSRPETRERFYLPWTRETFSSPISQQELQTQTVLNSYLKGTKTNDRIPILWSEDSTAAIEKCKKNLAEATVLYHPAADALLVIVVDASDTAGGAALHQQYLKDENILLSSQKLSFQHSGDTVRMIENRCQLT</sequence>
<name>A0A8X6UMP6_NEPPI</name>
<evidence type="ECO:0000313" key="3">
    <source>
        <dbReference type="Proteomes" id="UP000887013"/>
    </source>
</evidence>
<dbReference type="GO" id="GO:0071897">
    <property type="term" value="P:DNA biosynthetic process"/>
    <property type="evidence" value="ECO:0007669"/>
    <property type="project" value="UniProtKB-ARBA"/>
</dbReference>